<reference evidence="1 2" key="1">
    <citation type="journal article" date="2020" name="ISME J.">
        <title>Comparative genomics reveals insights into cyanobacterial evolution and habitat adaptation.</title>
        <authorList>
            <person name="Chen M.Y."/>
            <person name="Teng W.K."/>
            <person name="Zhao L."/>
            <person name="Hu C.X."/>
            <person name="Zhou Y.K."/>
            <person name="Han B.P."/>
            <person name="Song L.R."/>
            <person name="Shu W.S."/>
        </authorList>
    </citation>
    <scope>NUCLEOTIDE SEQUENCE [LARGE SCALE GENOMIC DNA]</scope>
    <source>
        <strain evidence="1 2">FACHB-391</strain>
    </source>
</reference>
<comment type="caution">
    <text evidence="1">The sequence shown here is derived from an EMBL/GenBank/DDBJ whole genome shotgun (WGS) entry which is preliminary data.</text>
</comment>
<name>A0ABR8F5K4_NOSLI</name>
<evidence type="ECO:0000313" key="1">
    <source>
        <dbReference type="EMBL" id="MBD2564818.1"/>
    </source>
</evidence>
<sequence length="117" mass="13156">MDTSLSLEKALKSLVTLPNNLKIIMKLALGEPLQEDELCDEIILVASSQDLALEDPWLWAKGFLYEQGKNIDKLVRVSSTRSDFHRFVSLEDLAQKVKADLIIPDYEISPVSLEKVA</sequence>
<protein>
    <submittedName>
        <fullName evidence="1">Uncharacterized protein</fullName>
    </submittedName>
</protein>
<organism evidence="1 2">
    <name type="scientific">Nostoc linckia FACHB-391</name>
    <dbReference type="NCBI Taxonomy" id="2692906"/>
    <lineage>
        <taxon>Bacteria</taxon>
        <taxon>Bacillati</taxon>
        <taxon>Cyanobacteriota</taxon>
        <taxon>Cyanophyceae</taxon>
        <taxon>Nostocales</taxon>
        <taxon>Nostocaceae</taxon>
        <taxon>Nostoc</taxon>
    </lineage>
</organism>
<dbReference type="EMBL" id="JACJTE010000060">
    <property type="protein sequence ID" value="MBD2564818.1"/>
    <property type="molecule type" value="Genomic_DNA"/>
</dbReference>
<dbReference type="RefSeq" id="WP_190899489.1">
    <property type="nucleotide sequence ID" value="NZ_JACJTE010000060.1"/>
</dbReference>
<accession>A0ABR8F5K4</accession>
<gene>
    <name evidence="1" type="ORF">H6G95_30395</name>
</gene>
<keyword evidence="2" id="KW-1185">Reference proteome</keyword>
<proteinExistence type="predicted"/>
<evidence type="ECO:0000313" key="2">
    <source>
        <dbReference type="Proteomes" id="UP000604661"/>
    </source>
</evidence>
<dbReference type="Proteomes" id="UP000604661">
    <property type="component" value="Unassembled WGS sequence"/>
</dbReference>